<organism evidence="1 2">
    <name type="scientific">Methylohalomonas lacus</name>
    <dbReference type="NCBI Taxonomy" id="398773"/>
    <lineage>
        <taxon>Bacteria</taxon>
        <taxon>Pseudomonadati</taxon>
        <taxon>Pseudomonadota</taxon>
        <taxon>Gammaproteobacteria</taxon>
        <taxon>Methylohalomonadales</taxon>
        <taxon>Methylohalomonadaceae</taxon>
        <taxon>Methylohalomonas</taxon>
    </lineage>
</organism>
<dbReference type="CDD" id="cd00761">
    <property type="entry name" value="Glyco_tranf_GTA_type"/>
    <property type="match status" value="1"/>
</dbReference>
<sequence>MKIIVSLTTISERTEIVYYTLLSLINQSIQADRVVLNISSSAYLADDGINDLPARLKDMEVKRLIEVRYVENIGPYRKLIPIIFECENEDIVITCDDDVIYGSGWLERLLLAEKEYPESIICGRARIPKYNLWGSRQSYLNWGLAYNNENSLDLVPTGVGGVLYKKYLLDMQFLARVDFKELAPEQDDLWFKQASYKSQTPVKVVSDLMSQIYEIQTSFGLTQKNFKKTNHTKSLYGTILFKLSIVQKKLLGYLGFNVCKNDYVLTSLDKL</sequence>
<evidence type="ECO:0000313" key="2">
    <source>
        <dbReference type="Proteomes" id="UP001204445"/>
    </source>
</evidence>
<dbReference type="AlphaFoldDB" id="A0AAE3HPD6"/>
<dbReference type="RefSeq" id="WP_259057218.1">
    <property type="nucleotide sequence ID" value="NZ_JANUCT010000021.1"/>
</dbReference>
<dbReference type="Proteomes" id="UP001204445">
    <property type="component" value="Unassembled WGS sequence"/>
</dbReference>
<dbReference type="InterPro" id="IPR029044">
    <property type="entry name" value="Nucleotide-diphossugar_trans"/>
</dbReference>
<evidence type="ECO:0000313" key="1">
    <source>
        <dbReference type="EMBL" id="MCS3904378.1"/>
    </source>
</evidence>
<dbReference type="Gene3D" id="3.90.550.10">
    <property type="entry name" value="Spore Coat Polysaccharide Biosynthesis Protein SpsA, Chain A"/>
    <property type="match status" value="1"/>
</dbReference>
<reference evidence="1" key="1">
    <citation type="submission" date="2022-08" db="EMBL/GenBank/DDBJ databases">
        <title>Genomic Encyclopedia of Type Strains, Phase III (KMG-III): the genomes of soil and plant-associated and newly described type strains.</title>
        <authorList>
            <person name="Whitman W."/>
        </authorList>
    </citation>
    <scope>NUCLEOTIDE SEQUENCE</scope>
    <source>
        <strain evidence="1">HMT 1</strain>
    </source>
</reference>
<accession>A0AAE3HPD6</accession>
<comment type="caution">
    <text evidence="1">The sequence shown here is derived from an EMBL/GenBank/DDBJ whole genome shotgun (WGS) entry which is preliminary data.</text>
</comment>
<protein>
    <recommendedName>
        <fullName evidence="3">Glycosyltransferase</fullName>
    </recommendedName>
</protein>
<name>A0AAE3HPD6_9GAMM</name>
<proteinExistence type="predicted"/>
<keyword evidence="2" id="KW-1185">Reference proteome</keyword>
<dbReference type="EMBL" id="JANUCT010000021">
    <property type="protein sequence ID" value="MCS3904378.1"/>
    <property type="molecule type" value="Genomic_DNA"/>
</dbReference>
<dbReference type="SUPFAM" id="SSF53448">
    <property type="entry name" value="Nucleotide-diphospho-sugar transferases"/>
    <property type="match status" value="1"/>
</dbReference>
<evidence type="ECO:0008006" key="3">
    <source>
        <dbReference type="Google" id="ProtNLM"/>
    </source>
</evidence>
<gene>
    <name evidence="1" type="ORF">J2T55_002414</name>
</gene>